<evidence type="ECO:0000313" key="2">
    <source>
        <dbReference type="Proteomes" id="UP000054721"/>
    </source>
</evidence>
<sequence>MIQPPPHLQLQLCCPLLDSLHLLLDFEYVFTTFNCITGGSDE</sequence>
<proteinExistence type="predicted"/>
<dbReference type="EMBL" id="JYDW01001465">
    <property type="protein sequence ID" value="KRZ47063.1"/>
    <property type="molecule type" value="Genomic_DNA"/>
</dbReference>
<dbReference type="AlphaFoldDB" id="A0A0V1KIM3"/>
<reference evidence="1 2" key="1">
    <citation type="submission" date="2015-05" db="EMBL/GenBank/DDBJ databases">
        <title>Evolution of Trichinella species and genotypes.</title>
        <authorList>
            <person name="Korhonen P.K."/>
            <person name="Edoardo P."/>
            <person name="Giuseppe L.R."/>
            <person name="Gasser R.B."/>
        </authorList>
    </citation>
    <scope>NUCLEOTIDE SEQUENCE [LARGE SCALE GENOMIC DNA]</scope>
    <source>
        <strain evidence="1">ISS10</strain>
    </source>
</reference>
<evidence type="ECO:0000313" key="1">
    <source>
        <dbReference type="EMBL" id="KRZ47063.1"/>
    </source>
</evidence>
<keyword evidence="2" id="KW-1185">Reference proteome</keyword>
<comment type="caution">
    <text evidence="1">The sequence shown here is derived from an EMBL/GenBank/DDBJ whole genome shotgun (WGS) entry which is preliminary data.</text>
</comment>
<name>A0A0V1KIM3_9BILA</name>
<gene>
    <name evidence="1" type="ORF">T02_10998</name>
</gene>
<protein>
    <submittedName>
        <fullName evidence="1">Uncharacterized protein</fullName>
    </submittedName>
</protein>
<accession>A0A0V1KIM3</accession>
<organism evidence="1 2">
    <name type="scientific">Trichinella nativa</name>
    <dbReference type="NCBI Taxonomy" id="6335"/>
    <lineage>
        <taxon>Eukaryota</taxon>
        <taxon>Metazoa</taxon>
        <taxon>Ecdysozoa</taxon>
        <taxon>Nematoda</taxon>
        <taxon>Enoplea</taxon>
        <taxon>Dorylaimia</taxon>
        <taxon>Trichinellida</taxon>
        <taxon>Trichinellidae</taxon>
        <taxon>Trichinella</taxon>
    </lineage>
</organism>
<dbReference type="Proteomes" id="UP000054721">
    <property type="component" value="Unassembled WGS sequence"/>
</dbReference>